<proteinExistence type="predicted"/>
<protein>
    <recommendedName>
        <fullName evidence="3">Class I SAM-dependent methyltransferase</fullName>
    </recommendedName>
</protein>
<gene>
    <name evidence="1" type="ORF">JJB11_03605</name>
</gene>
<comment type="caution">
    <text evidence="1">The sequence shown here is derived from an EMBL/GenBank/DDBJ whole genome shotgun (WGS) entry which is preliminary data.</text>
</comment>
<accession>A0A934TR41</accession>
<name>A0A934TR41_9BURK</name>
<evidence type="ECO:0000313" key="2">
    <source>
        <dbReference type="Proteomes" id="UP000630528"/>
    </source>
</evidence>
<sequence length="286" mass="32200">MQPHNTLLTRIRSRIGKRLLGEERWVAKSGDLRMRERHGVVARPNYAYGMLRAADVAKYFGKQSVTVVEFGVASGHGLLNMIELAELIEGETGVEFRVFGFDTGAGLPELIGYRDHPELWRGGDFAMEDRDALMRKIAGRADIVWGDIADTVGAFTDALTADAPLGFVSVDVDIYTATKSALRCLKGPSQAYLPAVSMYFDDVTFFFANRWAGELAAIEEFNMEHDLRKIDVDRSLPGSRRASSAPWYRHMYACHVLDHDARQRVRQRAELPIGAHHQFMSNQFLY</sequence>
<organism evidence="1 2">
    <name type="scientific">Ramlibacter ginsenosidimutans</name>
    <dbReference type="NCBI Taxonomy" id="502333"/>
    <lineage>
        <taxon>Bacteria</taxon>
        <taxon>Pseudomonadati</taxon>
        <taxon>Pseudomonadota</taxon>
        <taxon>Betaproteobacteria</taxon>
        <taxon>Burkholderiales</taxon>
        <taxon>Comamonadaceae</taxon>
        <taxon>Ramlibacter</taxon>
    </lineage>
</organism>
<reference evidence="1" key="2">
    <citation type="submission" date="2021-01" db="EMBL/GenBank/DDBJ databases">
        <authorList>
            <person name="Kang M."/>
        </authorList>
    </citation>
    <scope>NUCLEOTIDE SEQUENCE</scope>
    <source>
        <strain evidence="1">KACC 17527</strain>
    </source>
</reference>
<evidence type="ECO:0000313" key="1">
    <source>
        <dbReference type="EMBL" id="MBK6005167.1"/>
    </source>
</evidence>
<keyword evidence="2" id="KW-1185">Reference proteome</keyword>
<dbReference type="Gene3D" id="3.40.50.150">
    <property type="entry name" value="Vaccinia Virus protein VP39"/>
    <property type="match status" value="1"/>
</dbReference>
<evidence type="ECO:0008006" key="3">
    <source>
        <dbReference type="Google" id="ProtNLM"/>
    </source>
</evidence>
<reference evidence="1" key="1">
    <citation type="journal article" date="2012" name="J. Microbiol. Biotechnol.">
        <title>Ramlibacter ginsenosidimutans sp. nov., with ginsenoside-converting activity.</title>
        <authorList>
            <person name="Wang L."/>
            <person name="An D.S."/>
            <person name="Kim S.G."/>
            <person name="Jin F.X."/>
            <person name="Kim S.C."/>
            <person name="Lee S.T."/>
            <person name="Im W.T."/>
        </authorList>
    </citation>
    <scope>NUCLEOTIDE SEQUENCE</scope>
    <source>
        <strain evidence="1">KACC 17527</strain>
    </source>
</reference>
<dbReference type="AlphaFoldDB" id="A0A934TR41"/>
<dbReference type="RefSeq" id="WP_201166519.1">
    <property type="nucleotide sequence ID" value="NZ_JAEPWM010000001.1"/>
</dbReference>
<dbReference type="EMBL" id="JAEPWM010000001">
    <property type="protein sequence ID" value="MBK6005167.1"/>
    <property type="molecule type" value="Genomic_DNA"/>
</dbReference>
<dbReference type="InterPro" id="IPR029063">
    <property type="entry name" value="SAM-dependent_MTases_sf"/>
</dbReference>
<dbReference type="Proteomes" id="UP000630528">
    <property type="component" value="Unassembled WGS sequence"/>
</dbReference>